<evidence type="ECO:0000313" key="1">
    <source>
        <dbReference type="EMBL" id="MCP9565524.1"/>
    </source>
</evidence>
<evidence type="ECO:0000313" key="2">
    <source>
        <dbReference type="Proteomes" id="UP001205531"/>
    </source>
</evidence>
<dbReference type="InterPro" id="IPR033410">
    <property type="entry name" value="DUF5119"/>
</dbReference>
<organism evidence="1 2">
    <name type="scientific">Segatella copri</name>
    <dbReference type="NCBI Taxonomy" id="165179"/>
    <lineage>
        <taxon>Bacteria</taxon>
        <taxon>Pseudomonadati</taxon>
        <taxon>Bacteroidota</taxon>
        <taxon>Bacteroidia</taxon>
        <taxon>Bacteroidales</taxon>
        <taxon>Prevotellaceae</taxon>
        <taxon>Segatella</taxon>
    </lineage>
</organism>
<dbReference type="Proteomes" id="UP001205531">
    <property type="component" value="Unassembled WGS sequence"/>
</dbReference>
<comment type="caution">
    <text evidence="1">The sequence shown here is derived from an EMBL/GenBank/DDBJ whole genome shotgun (WGS) entry which is preliminary data.</text>
</comment>
<gene>
    <name evidence="1" type="ORF">NNC64_13365</name>
</gene>
<dbReference type="RefSeq" id="WP_254953715.1">
    <property type="nucleotide sequence ID" value="NZ_JANDWY010000035.1"/>
</dbReference>
<protein>
    <submittedName>
        <fullName evidence="1">DUF5119 domain-containing protein</fullName>
    </submittedName>
</protein>
<dbReference type="AlphaFoldDB" id="A0AAW5IQ59"/>
<sequence>MTRITGMTELRQSMILFFRVIVCAAFLLMMAELLSSCEHKDLCYDHPHRETVEVKFDWSEAPDANPATMSLYLYPENGGEPIRYEFTDKKGGTISADAGVYRAICVNSDKETHRINNKEQFNTFEVTSAETRALQGLLAAMAKAEPRARGTEKERVMQGPAMLYSAHAERVVIKPAGEMTSITMKPKSRVKYFTVEIRNVENIRSVKAMSASLSGLSGGWLAGIDQLSSERVTIPFALELDPSLTIVRGKENLFGHCLDFSAKHVLMVYAQLTDGSNWFYEVDVTDQVHAADQEEGAPIRIELDKLPFPEAIPGGSGVQPSVNKWNEVYIDINV</sequence>
<reference evidence="1" key="1">
    <citation type="submission" date="2022-07" db="EMBL/GenBank/DDBJ databases">
        <title>Prevotella copri.</title>
        <authorList>
            <person name="Yang C."/>
        </authorList>
    </citation>
    <scope>NUCLEOTIDE SEQUENCE</scope>
    <source>
        <strain evidence="1">HF2107</strain>
    </source>
</reference>
<proteinExistence type="predicted"/>
<dbReference type="Pfam" id="PF17145">
    <property type="entry name" value="DUF5119"/>
    <property type="match status" value="1"/>
</dbReference>
<accession>A0AAW5IQ59</accession>
<dbReference type="EMBL" id="JANDWZ010000038">
    <property type="protein sequence ID" value="MCP9565524.1"/>
    <property type="molecule type" value="Genomic_DNA"/>
</dbReference>
<name>A0AAW5IQ59_9BACT</name>